<dbReference type="SUPFAM" id="SSF52540">
    <property type="entry name" value="P-loop containing nucleoside triphosphate hydrolases"/>
    <property type="match status" value="1"/>
</dbReference>
<dbReference type="KEGG" id="parq:DSM112329_00359"/>
<evidence type="ECO:0000313" key="5">
    <source>
        <dbReference type="EMBL" id="XAY03540.1"/>
    </source>
</evidence>
<dbReference type="EMBL" id="CP114014">
    <property type="protein sequence ID" value="XAY03540.1"/>
    <property type="molecule type" value="Genomic_DNA"/>
</dbReference>
<dbReference type="AlphaFoldDB" id="A0AAU7APG8"/>
<dbReference type="GO" id="GO:0016887">
    <property type="term" value="F:ATP hydrolysis activity"/>
    <property type="evidence" value="ECO:0007669"/>
    <property type="project" value="InterPro"/>
</dbReference>
<proteinExistence type="predicted"/>
<dbReference type="PROSITE" id="PS00211">
    <property type="entry name" value="ABC_TRANSPORTER_1"/>
    <property type="match status" value="1"/>
</dbReference>
<dbReference type="GO" id="GO:0005524">
    <property type="term" value="F:ATP binding"/>
    <property type="evidence" value="ECO:0007669"/>
    <property type="project" value="UniProtKB-KW"/>
</dbReference>
<organism evidence="5">
    <name type="scientific">Paraconexibacter sp. AEG42_29</name>
    <dbReference type="NCBI Taxonomy" id="2997339"/>
    <lineage>
        <taxon>Bacteria</taxon>
        <taxon>Bacillati</taxon>
        <taxon>Actinomycetota</taxon>
        <taxon>Thermoleophilia</taxon>
        <taxon>Solirubrobacterales</taxon>
        <taxon>Paraconexibacteraceae</taxon>
        <taxon>Paraconexibacter</taxon>
    </lineage>
</organism>
<keyword evidence="2" id="KW-0547">Nucleotide-binding</keyword>
<dbReference type="PANTHER" id="PTHR43023:SF6">
    <property type="entry name" value="INTERMEMBRANE PHOSPHOLIPID TRANSPORT SYSTEM ATP-BINDING PROTEIN MLAF"/>
    <property type="match status" value="1"/>
</dbReference>
<evidence type="ECO:0000259" key="4">
    <source>
        <dbReference type="PROSITE" id="PS50893"/>
    </source>
</evidence>
<dbReference type="InterPro" id="IPR017871">
    <property type="entry name" value="ABC_transporter-like_CS"/>
</dbReference>
<dbReference type="Pfam" id="PF00005">
    <property type="entry name" value="ABC_tran"/>
    <property type="match status" value="1"/>
</dbReference>
<dbReference type="PROSITE" id="PS50893">
    <property type="entry name" value="ABC_TRANSPORTER_2"/>
    <property type="match status" value="1"/>
</dbReference>
<dbReference type="InterPro" id="IPR003593">
    <property type="entry name" value="AAA+_ATPase"/>
</dbReference>
<gene>
    <name evidence="5" type="ORF">DSM112329_00359</name>
</gene>
<protein>
    <submittedName>
        <fullName evidence="5">ABC transporter</fullName>
    </submittedName>
</protein>
<name>A0AAU7APG8_9ACTN</name>
<dbReference type="RefSeq" id="WP_354700096.1">
    <property type="nucleotide sequence ID" value="NZ_CP114014.1"/>
</dbReference>
<dbReference type="InterPro" id="IPR003439">
    <property type="entry name" value="ABC_transporter-like_ATP-bd"/>
</dbReference>
<evidence type="ECO:0000256" key="3">
    <source>
        <dbReference type="ARBA" id="ARBA00022840"/>
    </source>
</evidence>
<keyword evidence="1" id="KW-0813">Transport</keyword>
<keyword evidence="3" id="KW-0067">ATP-binding</keyword>
<reference evidence="5" key="1">
    <citation type="submission" date="2022-12" db="EMBL/GenBank/DDBJ databases">
        <title>Paraconexibacter alkalitolerans sp. nov. and Baekduia alba sp. nov., isolated from soil and emended description of the genera Paraconexibacter (Chun et al., 2020) and Baekduia (An et al., 2020).</title>
        <authorList>
            <person name="Vieira S."/>
            <person name="Huber K.J."/>
            <person name="Geppert A."/>
            <person name="Wolf J."/>
            <person name="Neumann-Schaal M."/>
            <person name="Muesken M."/>
            <person name="Overmann J."/>
        </authorList>
    </citation>
    <scope>NUCLEOTIDE SEQUENCE</scope>
    <source>
        <strain evidence="5">AEG42_29</strain>
    </source>
</reference>
<feature type="domain" description="ABC transporter" evidence="4">
    <location>
        <begin position="152"/>
        <end position="388"/>
    </location>
</feature>
<dbReference type="PANTHER" id="PTHR43023">
    <property type="entry name" value="PROTEIN TRIGALACTOSYLDIACYLGLYCEROL 3, CHLOROPLASTIC"/>
    <property type="match status" value="1"/>
</dbReference>
<dbReference type="InterPro" id="IPR027417">
    <property type="entry name" value="P-loop_NTPase"/>
</dbReference>
<dbReference type="SMART" id="SM00382">
    <property type="entry name" value="AAA"/>
    <property type="match status" value="1"/>
</dbReference>
<dbReference type="Gene3D" id="3.40.50.300">
    <property type="entry name" value="P-loop containing nucleotide triphosphate hydrolases"/>
    <property type="match status" value="1"/>
</dbReference>
<evidence type="ECO:0000256" key="2">
    <source>
        <dbReference type="ARBA" id="ARBA00022741"/>
    </source>
</evidence>
<sequence>MTDAGDVHPDVLVRRLRVALEAVLGEDDRDAVRRLKYAHTSVCFNVQGADDGVTLLLDRTPPAVAPHGEAAEVVIDFTPEQAARFEQGTLHITGALEAGALTARGPLRRYLEVDPILRGALRARSGTRERAGTGRVPKVAASQALSPDLFAIETRDLHKTFGKQGILRGVDLQVPEGVVSIVIGPSGTGKSVLLNHVIGLMEPDRGDVLVRGRSLGQMSRSEILALRLEVGVMFQDGALFSAMNVYDNTAFPLRQHTDLSEDAVREIVLRHLESVGLGNSLHRKPAELSGGMRKRAGLARALVLDPGIILCDEPDSGLDPVRTALLGELLMEQHAEMGGTMLVITHNIPLAKRIGEHVSVLWKGRIIESGSAEQVFNSENPFVRQFLASQTEGPLGMDES</sequence>
<accession>A0AAU7APG8</accession>
<evidence type="ECO:0000256" key="1">
    <source>
        <dbReference type="ARBA" id="ARBA00022448"/>
    </source>
</evidence>